<sequence>MEDKTIANLGEFGLIDQLFTPIQQAADSGVRFGIGDDAAVLDVPRTQDLLTTTDTMVEGIHFSSDADPYLLGQKALRVNLSDIAAMGGVPRWYTLSIATPASAQQTWMEEFARGLKEASETFNVALVGGDTVRSNAKIVITIQLMGLIGQDRSVMRSGGQVGDRLFVSGTLGDSAFGLAHLLGKLQGGLSADDLSFFSRRHDLPEPRIELATKLQDAALVHAMIDISDGLVADLTHICRASKVAAKVDFEKLPLSDAAGRMLTLQADMAEKLILTGGEDYELLFAVNPAAVGEVEKMAAQAGIEITDIGELVKMHDDHDQVTILKGGEPVKLTHSGWTHF</sequence>
<keyword evidence="2" id="KW-0479">Metal-binding</keyword>
<comment type="function">
    <text evidence="2">Catalyzes the ATP-dependent phosphorylation of thiamine-monophosphate (TMP) to form thiamine-pyrophosphate (TPP), the active form of vitamin B1.</text>
</comment>
<feature type="binding site" evidence="2">
    <location>
        <position position="156"/>
    </location>
    <ligand>
        <name>ATP</name>
        <dbReference type="ChEBI" id="CHEBI:30616"/>
    </ligand>
</feature>
<feature type="domain" description="PurM-like C-terminal" evidence="4">
    <location>
        <begin position="160"/>
        <end position="313"/>
    </location>
</feature>
<dbReference type="EMBL" id="LO017727">
    <property type="protein sequence ID" value="CRH07794.1"/>
    <property type="molecule type" value="Genomic_DNA"/>
</dbReference>
<feature type="binding site" evidence="2">
    <location>
        <begin position="129"/>
        <end position="130"/>
    </location>
    <ligand>
        <name>ATP</name>
        <dbReference type="ChEBI" id="CHEBI:30616"/>
    </ligand>
</feature>
<dbReference type="GO" id="GO:0009229">
    <property type="term" value="P:thiamine diphosphate biosynthetic process"/>
    <property type="evidence" value="ECO:0007669"/>
    <property type="project" value="UniProtKB-UniRule"/>
</dbReference>
<keyword evidence="2" id="KW-0547">Nucleotide-binding</keyword>
<dbReference type="UniPathway" id="UPA00060">
    <property type="reaction ID" value="UER00142"/>
</dbReference>
<evidence type="ECO:0000259" key="4">
    <source>
        <dbReference type="Pfam" id="PF02769"/>
    </source>
</evidence>
<feature type="binding site" evidence="2">
    <location>
        <position position="337"/>
    </location>
    <ligand>
        <name>substrate</name>
    </ligand>
</feature>
<organism evidence="5">
    <name type="scientific">Magnetococcus massalia (strain MO-1)</name>
    <dbReference type="NCBI Taxonomy" id="451514"/>
    <lineage>
        <taxon>Bacteria</taxon>
        <taxon>Pseudomonadati</taxon>
        <taxon>Pseudomonadota</taxon>
        <taxon>Magnetococcia</taxon>
        <taxon>Magnetococcales</taxon>
        <taxon>Magnetococcaceae</taxon>
        <taxon>Magnetococcus</taxon>
    </lineage>
</organism>
<dbReference type="Gene3D" id="3.90.650.10">
    <property type="entry name" value="PurM-like C-terminal domain"/>
    <property type="match status" value="1"/>
</dbReference>
<dbReference type="GO" id="GO:0005524">
    <property type="term" value="F:ATP binding"/>
    <property type="evidence" value="ECO:0007669"/>
    <property type="project" value="UniProtKB-UniRule"/>
</dbReference>
<feature type="binding site" evidence="2">
    <location>
        <position position="278"/>
    </location>
    <ligand>
        <name>substrate</name>
    </ligand>
</feature>
<dbReference type="Pfam" id="PF02769">
    <property type="entry name" value="AIRS_C"/>
    <property type="match status" value="1"/>
</dbReference>
<dbReference type="CDD" id="cd02194">
    <property type="entry name" value="ThiL"/>
    <property type="match status" value="1"/>
</dbReference>
<dbReference type="PIRSF" id="PIRSF005303">
    <property type="entry name" value="Thiam_monoph_kin"/>
    <property type="match status" value="1"/>
</dbReference>
<dbReference type="SUPFAM" id="SSF55326">
    <property type="entry name" value="PurM N-terminal domain-like"/>
    <property type="match status" value="1"/>
</dbReference>
<feature type="binding site" evidence="2">
    <location>
        <position position="225"/>
    </location>
    <ligand>
        <name>Mg(2+)</name>
        <dbReference type="ChEBI" id="CHEBI:18420"/>
        <label>3</label>
    </ligand>
</feature>
<keyword evidence="2 5" id="KW-0418">Kinase</keyword>
<dbReference type="AlphaFoldDB" id="A0A1S7LNR6"/>
<proteinExistence type="inferred from homology"/>
<feature type="binding site" evidence="2">
    <location>
        <position position="82"/>
    </location>
    <ligand>
        <name>Mg(2+)</name>
        <dbReference type="ChEBI" id="CHEBI:18420"/>
        <label>4</label>
    </ligand>
</feature>
<feature type="binding site" evidence="2">
    <location>
        <position position="82"/>
    </location>
    <ligand>
        <name>Mg(2+)</name>
        <dbReference type="ChEBI" id="CHEBI:18420"/>
        <label>2</label>
    </ligand>
</feature>
<protein>
    <recommendedName>
        <fullName evidence="2">Thiamine-monophosphate kinase</fullName>
        <shortName evidence="2">TMP kinase</shortName>
        <shortName evidence="2">Thiamine-phosphate kinase</shortName>
        <ecNumber evidence="2">2.7.4.16</ecNumber>
    </recommendedName>
</protein>
<dbReference type="GO" id="GO:0009228">
    <property type="term" value="P:thiamine biosynthetic process"/>
    <property type="evidence" value="ECO:0007669"/>
    <property type="project" value="UniProtKB-KW"/>
</dbReference>
<keyword evidence="1 2" id="KW-0784">Thiamine biosynthesis</keyword>
<evidence type="ECO:0000256" key="1">
    <source>
        <dbReference type="ARBA" id="ARBA00022977"/>
    </source>
</evidence>
<dbReference type="PANTHER" id="PTHR30270:SF0">
    <property type="entry name" value="THIAMINE-MONOPHOSPHATE KINASE"/>
    <property type="match status" value="1"/>
</dbReference>
<accession>A0A1S7LNR6</accession>
<dbReference type="InterPro" id="IPR006283">
    <property type="entry name" value="ThiL-like"/>
</dbReference>
<comment type="caution">
    <text evidence="2">Lacks conserved residue(s) required for the propagation of feature annotation.</text>
</comment>
<feature type="binding site" evidence="2">
    <location>
        <position position="37"/>
    </location>
    <ligand>
        <name>Mg(2+)</name>
        <dbReference type="ChEBI" id="CHEBI:18420"/>
        <label>4</label>
    </ligand>
</feature>
<comment type="miscellaneous">
    <text evidence="2">Reaction mechanism of ThiL seems to utilize a direct, inline transfer of the gamma-phosphate of ATP to TMP rather than a phosphorylated enzyme intermediate.</text>
</comment>
<feature type="binding site" evidence="2">
    <location>
        <position position="61"/>
    </location>
    <ligand>
        <name>substrate</name>
    </ligand>
</feature>
<dbReference type="NCBIfam" id="TIGR01379">
    <property type="entry name" value="thiL"/>
    <property type="match status" value="1"/>
</dbReference>
<keyword evidence="2" id="KW-0460">Magnesium</keyword>
<keyword evidence="2 5" id="KW-0808">Transferase</keyword>
<evidence type="ECO:0000256" key="2">
    <source>
        <dbReference type="HAMAP-Rule" id="MF_02128"/>
    </source>
</evidence>
<dbReference type="Pfam" id="PF00586">
    <property type="entry name" value="AIRS"/>
    <property type="match status" value="1"/>
</dbReference>
<feature type="binding site" evidence="2">
    <location>
        <position position="54"/>
    </location>
    <ligand>
        <name>Mg(2+)</name>
        <dbReference type="ChEBI" id="CHEBI:18420"/>
        <label>2</label>
    </ligand>
</feature>
<feature type="binding site" evidence="2">
    <location>
        <position position="54"/>
    </location>
    <ligand>
        <name>Mg(2+)</name>
        <dbReference type="ChEBI" id="CHEBI:18420"/>
        <label>1</label>
    </ligand>
</feature>
<gene>
    <name evidence="2" type="primary">thiL</name>
    <name evidence="5" type="ORF">MAGMO_3662</name>
</gene>
<comment type="catalytic activity">
    <reaction evidence="2">
        <text>thiamine phosphate + ATP = thiamine diphosphate + ADP</text>
        <dbReference type="Rhea" id="RHEA:15913"/>
        <dbReference type="ChEBI" id="CHEBI:30616"/>
        <dbReference type="ChEBI" id="CHEBI:37575"/>
        <dbReference type="ChEBI" id="CHEBI:58937"/>
        <dbReference type="ChEBI" id="CHEBI:456216"/>
        <dbReference type="EC" id="2.7.4.16"/>
    </reaction>
</comment>
<dbReference type="GO" id="GO:0000287">
    <property type="term" value="F:magnesium ion binding"/>
    <property type="evidence" value="ECO:0007669"/>
    <property type="project" value="UniProtKB-UniRule"/>
</dbReference>
<feature type="domain" description="PurM-like N-terminal" evidence="3">
    <location>
        <begin position="35"/>
        <end position="147"/>
    </location>
</feature>
<evidence type="ECO:0000259" key="3">
    <source>
        <dbReference type="Pfam" id="PF00586"/>
    </source>
</evidence>
<evidence type="ECO:0000313" key="5">
    <source>
        <dbReference type="EMBL" id="CRH07794.1"/>
    </source>
</evidence>
<feature type="binding site" evidence="2">
    <location>
        <position position="52"/>
    </location>
    <ligand>
        <name>Mg(2+)</name>
        <dbReference type="ChEBI" id="CHEBI:18420"/>
        <label>4</label>
    </ligand>
</feature>
<dbReference type="HAMAP" id="MF_02128">
    <property type="entry name" value="TMP_kinase"/>
    <property type="match status" value="1"/>
</dbReference>
<dbReference type="SUPFAM" id="SSF56042">
    <property type="entry name" value="PurM C-terminal domain-like"/>
    <property type="match status" value="1"/>
</dbReference>
<keyword evidence="2" id="KW-0067">ATP-binding</keyword>
<feature type="binding site" evidence="2">
    <location>
        <position position="82"/>
    </location>
    <ligand>
        <name>Mg(2+)</name>
        <dbReference type="ChEBI" id="CHEBI:18420"/>
        <label>3</label>
    </ligand>
</feature>
<feature type="binding site" evidence="2">
    <location>
        <position position="53"/>
    </location>
    <ligand>
        <name>Mg(2+)</name>
        <dbReference type="ChEBI" id="CHEBI:18420"/>
        <label>1</label>
    </ligand>
</feature>
<comment type="pathway">
    <text evidence="2">Cofactor biosynthesis; thiamine diphosphate biosynthesis; thiamine diphosphate from thiamine phosphate: step 1/1.</text>
</comment>
<dbReference type="PANTHER" id="PTHR30270">
    <property type="entry name" value="THIAMINE-MONOPHOSPHATE KINASE"/>
    <property type="match status" value="1"/>
</dbReference>
<dbReference type="InterPro" id="IPR036676">
    <property type="entry name" value="PurM-like_C_sf"/>
</dbReference>
<name>A0A1S7LNR6_MAGMO</name>
<feature type="binding site" evidence="2">
    <location>
        <position position="228"/>
    </location>
    <ligand>
        <name>Mg(2+)</name>
        <dbReference type="ChEBI" id="CHEBI:18420"/>
        <label>5</label>
    </ligand>
</feature>
<feature type="binding site" evidence="2">
    <location>
        <position position="227"/>
    </location>
    <ligand>
        <name>ATP</name>
        <dbReference type="ChEBI" id="CHEBI:30616"/>
    </ligand>
</feature>
<dbReference type="EC" id="2.7.4.16" evidence="2"/>
<dbReference type="InterPro" id="IPR036921">
    <property type="entry name" value="PurM-like_N_sf"/>
</dbReference>
<feature type="binding site" evidence="2">
    <location>
        <position position="37"/>
    </location>
    <ligand>
        <name>Mg(2+)</name>
        <dbReference type="ChEBI" id="CHEBI:18420"/>
        <label>3</label>
    </ligand>
</feature>
<feature type="binding site" evidence="2">
    <location>
        <position position="130"/>
    </location>
    <ligand>
        <name>Mg(2+)</name>
        <dbReference type="ChEBI" id="CHEBI:18420"/>
        <label>1</label>
    </ligand>
</feature>
<dbReference type="GO" id="GO:0009030">
    <property type="term" value="F:thiamine-phosphate kinase activity"/>
    <property type="evidence" value="ECO:0007669"/>
    <property type="project" value="UniProtKB-UniRule"/>
</dbReference>
<comment type="similarity">
    <text evidence="2">Belongs to the thiamine-monophosphate kinase family.</text>
</comment>
<dbReference type="Gene3D" id="3.30.1330.10">
    <property type="entry name" value="PurM-like, N-terminal domain"/>
    <property type="match status" value="1"/>
</dbReference>
<reference evidence="5" key="1">
    <citation type="submission" date="2015-04" db="EMBL/GenBank/DDBJ databases">
        <authorList>
            <person name="Syromyatnikov M.Y."/>
            <person name="Popov V.N."/>
        </authorList>
    </citation>
    <scope>NUCLEOTIDE SEQUENCE</scope>
    <source>
        <strain evidence="5">MO-1</strain>
    </source>
</reference>
<dbReference type="InterPro" id="IPR016188">
    <property type="entry name" value="PurM-like_N"/>
</dbReference>
<dbReference type="InterPro" id="IPR010918">
    <property type="entry name" value="PurM-like_C_dom"/>
</dbReference>